<evidence type="ECO:0000313" key="2">
    <source>
        <dbReference type="EMBL" id="MFD2617078.1"/>
    </source>
</evidence>
<gene>
    <name evidence="2" type="ORF">ACFSTF_07105</name>
</gene>
<keyword evidence="3" id="KW-1185">Reference proteome</keyword>
<feature type="coiled-coil region" evidence="1">
    <location>
        <begin position="23"/>
        <end position="146"/>
    </location>
</feature>
<protein>
    <submittedName>
        <fullName evidence="2">Uncharacterized protein</fullName>
    </submittedName>
</protein>
<dbReference type="RefSeq" id="WP_141189101.1">
    <property type="nucleotide sequence ID" value="NZ_JBHUMR010000008.1"/>
</dbReference>
<sequence length="318" mass="37655">MDEKEVLSYARLVNRHKYYMEKSLKLEKEFIFVNEKLHQLEEKLKESQIESEKVSSLNQELQNKYQTLLNSYHTLKEQYAKEREEQLKQIDELQKNQKTEDDRLQDDLYHRIEGYEALLVEVQEEMNAKEKEIDRYKRRIAIMEKRLKANGDSVVKERPPEIIETSKHSKVRAMVYTDYAIIFSEKKTIIRGDLIIENIGLESLNNPITCFRFYPGDAAVLKGHINHASDMDVNDLDQDQVQWVFLENEWSDEARERGEIWIHPLKPLPLAPGETLKVSDFQIPIENEYNDHVSIECFVFFQDNNYKVKSANQILINV</sequence>
<name>A0ABW5PQE1_9BACI</name>
<dbReference type="Proteomes" id="UP001597458">
    <property type="component" value="Unassembled WGS sequence"/>
</dbReference>
<organism evidence="2 3">
    <name type="scientific">Terrilactibacillus laevilacticus</name>
    <dbReference type="NCBI Taxonomy" id="1380157"/>
    <lineage>
        <taxon>Bacteria</taxon>
        <taxon>Bacillati</taxon>
        <taxon>Bacillota</taxon>
        <taxon>Bacilli</taxon>
        <taxon>Bacillales</taxon>
        <taxon>Bacillaceae</taxon>
        <taxon>Terrilactibacillus</taxon>
    </lineage>
</organism>
<accession>A0ABW5PQE1</accession>
<reference evidence="3" key="1">
    <citation type="journal article" date="2019" name="Int. J. Syst. Evol. Microbiol.">
        <title>The Global Catalogue of Microorganisms (GCM) 10K type strain sequencing project: providing services to taxonomists for standard genome sequencing and annotation.</title>
        <authorList>
            <consortium name="The Broad Institute Genomics Platform"/>
            <consortium name="The Broad Institute Genome Sequencing Center for Infectious Disease"/>
            <person name="Wu L."/>
            <person name="Ma J."/>
        </authorList>
    </citation>
    <scope>NUCLEOTIDE SEQUENCE [LARGE SCALE GENOMIC DNA]</scope>
    <source>
        <strain evidence="3">TISTR 2241</strain>
    </source>
</reference>
<keyword evidence="1" id="KW-0175">Coiled coil</keyword>
<comment type="caution">
    <text evidence="2">The sequence shown here is derived from an EMBL/GenBank/DDBJ whole genome shotgun (WGS) entry which is preliminary data.</text>
</comment>
<proteinExistence type="predicted"/>
<dbReference type="EMBL" id="JBHUMR010000008">
    <property type="protein sequence ID" value="MFD2617078.1"/>
    <property type="molecule type" value="Genomic_DNA"/>
</dbReference>
<evidence type="ECO:0000313" key="3">
    <source>
        <dbReference type="Proteomes" id="UP001597458"/>
    </source>
</evidence>
<evidence type="ECO:0000256" key="1">
    <source>
        <dbReference type="SAM" id="Coils"/>
    </source>
</evidence>